<dbReference type="InterPro" id="IPR001763">
    <property type="entry name" value="Rhodanese-like_dom"/>
</dbReference>
<dbReference type="SUPFAM" id="SSF52821">
    <property type="entry name" value="Rhodanese/Cell cycle control phosphatase"/>
    <property type="match status" value="1"/>
</dbReference>
<dbReference type="GO" id="GO:0016740">
    <property type="term" value="F:transferase activity"/>
    <property type="evidence" value="ECO:0007669"/>
    <property type="project" value="UniProtKB-KW"/>
</dbReference>
<dbReference type="Gene3D" id="3.40.250.10">
    <property type="entry name" value="Rhodanese-like domain"/>
    <property type="match status" value="1"/>
</dbReference>
<feature type="domain" description="Rhodanese" evidence="1">
    <location>
        <begin position="12"/>
        <end position="101"/>
    </location>
</feature>
<evidence type="ECO:0000313" key="2">
    <source>
        <dbReference type="EMBL" id="MBB6097054.1"/>
    </source>
</evidence>
<dbReference type="AlphaFoldDB" id="A0A841HWN2"/>
<protein>
    <submittedName>
        <fullName evidence="2">Rhodanese-related sulfurtransferase</fullName>
    </submittedName>
</protein>
<gene>
    <name evidence="2" type="ORF">HNR42_000468</name>
</gene>
<sequence length="158" mass="17484">MAHGDPLTRGAHTSSEQILDLRDDLEREAEPATLYFDTPTLPVSLEAIERGDPLPLDRARPVLVVCAAGLQSKLAALYLEADGYRARSLEGGLMRLRSSETRLRLEGVRSVPAGLPRHPWVRMLRFEDGVLEVWGRLSEAELLGMLETPPTRPVNVHG</sequence>
<comment type="caution">
    <text evidence="2">The sequence shown here is derived from an EMBL/GenBank/DDBJ whole genome shotgun (WGS) entry which is preliminary data.</text>
</comment>
<keyword evidence="3" id="KW-1185">Reference proteome</keyword>
<dbReference type="Proteomes" id="UP000569951">
    <property type="component" value="Unassembled WGS sequence"/>
</dbReference>
<reference evidence="2 3" key="1">
    <citation type="submission" date="2020-08" db="EMBL/GenBank/DDBJ databases">
        <title>Genomic Encyclopedia of Type Strains, Phase IV (KMG-IV): sequencing the most valuable type-strain genomes for metagenomic binning, comparative biology and taxonomic classification.</title>
        <authorList>
            <person name="Goeker M."/>
        </authorList>
    </citation>
    <scope>NUCLEOTIDE SEQUENCE [LARGE SCALE GENOMIC DNA]</scope>
    <source>
        <strain evidence="2 3">DSM 21458</strain>
    </source>
</reference>
<dbReference type="RefSeq" id="WP_183984131.1">
    <property type="nucleotide sequence ID" value="NZ_JACHHG010000002.1"/>
</dbReference>
<organism evidence="2 3">
    <name type="scientific">Deinobacterium chartae</name>
    <dbReference type="NCBI Taxonomy" id="521158"/>
    <lineage>
        <taxon>Bacteria</taxon>
        <taxon>Thermotogati</taxon>
        <taxon>Deinococcota</taxon>
        <taxon>Deinococci</taxon>
        <taxon>Deinococcales</taxon>
        <taxon>Deinococcaceae</taxon>
        <taxon>Deinobacterium</taxon>
    </lineage>
</organism>
<name>A0A841HWN2_9DEIO</name>
<dbReference type="InterPro" id="IPR036873">
    <property type="entry name" value="Rhodanese-like_dom_sf"/>
</dbReference>
<evidence type="ECO:0000259" key="1">
    <source>
        <dbReference type="PROSITE" id="PS50206"/>
    </source>
</evidence>
<dbReference type="EMBL" id="JACHHG010000002">
    <property type="protein sequence ID" value="MBB6097054.1"/>
    <property type="molecule type" value="Genomic_DNA"/>
</dbReference>
<accession>A0A841HWN2</accession>
<dbReference type="PROSITE" id="PS50206">
    <property type="entry name" value="RHODANESE_3"/>
    <property type="match status" value="1"/>
</dbReference>
<evidence type="ECO:0000313" key="3">
    <source>
        <dbReference type="Proteomes" id="UP000569951"/>
    </source>
</evidence>
<keyword evidence="2" id="KW-0808">Transferase</keyword>
<proteinExistence type="predicted"/>